<dbReference type="OrthoDB" id="459598at2"/>
<dbReference type="EMBL" id="CP000806">
    <property type="protein sequence ID" value="ACB49516.1"/>
    <property type="molecule type" value="Genomic_DNA"/>
</dbReference>
<dbReference type="Pfam" id="PF00512">
    <property type="entry name" value="HisKA"/>
    <property type="match status" value="1"/>
</dbReference>
<accession>B1WZF0</accession>
<evidence type="ECO:0000256" key="7">
    <source>
        <dbReference type="ARBA" id="ARBA00023012"/>
    </source>
</evidence>
<dbReference type="PROSITE" id="PS50109">
    <property type="entry name" value="HIS_KIN"/>
    <property type="match status" value="1"/>
</dbReference>
<dbReference type="CDD" id="cd00082">
    <property type="entry name" value="HisKA"/>
    <property type="match status" value="1"/>
</dbReference>
<dbReference type="Gene3D" id="1.10.287.130">
    <property type="match status" value="1"/>
</dbReference>
<dbReference type="EC" id="2.7.13.3" evidence="3"/>
<sequence length="453" mass="52191">MKTLTSQYSESFQQETKMAKSIYYQNWSHKLIRHIYCLLNSDVDPNEKIAKILALTGEAYHIDNLVLLRIESSLCQIYHTWGVRDKNWLETFIEQHWFPLINCRQEHPVYQFCQGTGMSTESWEIASYKKNQHKYQLNCCILSLPLYLSEHFFGYLILQTEQSERSFNPEEIENLELITHQIAIAIKQVQWLERINKIELENKKLKLSSHNKSDYFSHVSHELRTPLAGILGFSKMLREEIYGTLNEKQKQYVNGIRVSGEHLLALVNDFLDLSKIEANKEELFLETVAVEDICLAAISIVQPKANEQNLDLILNLSEQVDFCTVDQRKIKQILINLLSNAIKFTEKGSVTLQVKKIESLLTFCVIDTGIGIKEEDQQKLFQPFQQIHSNLNRKHKGTGLGLALSRKLAQLHQGNLTLTSEYGKGSCFTLELPLEGVRSCLLSPDTMAQKLNL</sequence>
<evidence type="ECO:0000256" key="4">
    <source>
        <dbReference type="ARBA" id="ARBA00022553"/>
    </source>
</evidence>
<dbReference type="InterPro" id="IPR004358">
    <property type="entry name" value="Sig_transdc_His_kin-like_C"/>
</dbReference>
<dbReference type="CDD" id="cd16922">
    <property type="entry name" value="HATPase_EvgS-ArcB-TorS-like"/>
    <property type="match status" value="1"/>
</dbReference>
<dbReference type="PANTHER" id="PTHR43711">
    <property type="entry name" value="TWO-COMPONENT HISTIDINE KINASE"/>
    <property type="match status" value="1"/>
</dbReference>
<dbReference type="SUPFAM" id="SSF47384">
    <property type="entry name" value="Homodimeric domain of signal transducing histidine kinase"/>
    <property type="match status" value="1"/>
</dbReference>
<comment type="similarity">
    <text evidence="2">In the N-terminal section; belongs to the phytochrome family.</text>
</comment>
<dbReference type="SUPFAM" id="SSF55781">
    <property type="entry name" value="GAF domain-like"/>
    <property type="match status" value="1"/>
</dbReference>
<dbReference type="KEGG" id="cyt:cce_0164"/>
<keyword evidence="6 10" id="KW-0418">Kinase</keyword>
<evidence type="ECO:0000256" key="8">
    <source>
        <dbReference type="ARBA" id="ARBA00074306"/>
    </source>
</evidence>
<reference evidence="10 11" key="1">
    <citation type="journal article" date="2008" name="Proc. Natl. Acad. Sci. U.S.A.">
        <title>The genome of Cyanothece 51142, a unicellular diazotrophic cyanobacterium important in the marine nitrogen cycle.</title>
        <authorList>
            <person name="Welsh E.A."/>
            <person name="Liberton M."/>
            <person name="Stoeckel J."/>
            <person name="Loh T."/>
            <person name="Elvitigala T."/>
            <person name="Wang C."/>
            <person name="Wollam A."/>
            <person name="Fulton R.S."/>
            <person name="Clifton S.W."/>
            <person name="Jacobs J.M."/>
            <person name="Aurora R."/>
            <person name="Ghosh B.K."/>
            <person name="Sherman L.A."/>
            <person name="Smith R.D."/>
            <person name="Wilson R.K."/>
            <person name="Pakrasi H.B."/>
        </authorList>
    </citation>
    <scope>NUCLEOTIDE SEQUENCE [LARGE SCALE GENOMIC DNA]</scope>
    <source>
        <strain evidence="11">ATCC 51142 / BH68</strain>
    </source>
</reference>
<dbReference type="InterPro" id="IPR003661">
    <property type="entry name" value="HisK_dim/P_dom"/>
</dbReference>
<keyword evidence="4" id="KW-0597">Phosphoprotein</keyword>
<evidence type="ECO:0000256" key="3">
    <source>
        <dbReference type="ARBA" id="ARBA00012438"/>
    </source>
</evidence>
<dbReference type="Gene3D" id="3.30.565.10">
    <property type="entry name" value="Histidine kinase-like ATPase, C-terminal domain"/>
    <property type="match status" value="1"/>
</dbReference>
<dbReference type="Pfam" id="PF02518">
    <property type="entry name" value="HATPase_c"/>
    <property type="match status" value="1"/>
</dbReference>
<dbReference type="GO" id="GO:0000155">
    <property type="term" value="F:phosphorelay sensor kinase activity"/>
    <property type="evidence" value="ECO:0007669"/>
    <property type="project" value="InterPro"/>
</dbReference>
<dbReference type="eggNOG" id="COG2205">
    <property type="taxonomic scope" value="Bacteria"/>
</dbReference>
<dbReference type="InterPro" id="IPR029016">
    <property type="entry name" value="GAF-like_dom_sf"/>
</dbReference>
<dbReference type="Proteomes" id="UP000001203">
    <property type="component" value="Chromosome circular"/>
</dbReference>
<keyword evidence="11" id="KW-1185">Reference proteome</keyword>
<dbReference type="InterPro" id="IPR050736">
    <property type="entry name" value="Sensor_HK_Regulatory"/>
</dbReference>
<gene>
    <name evidence="10" type="ordered locus">cce_0164</name>
</gene>
<evidence type="ECO:0000256" key="5">
    <source>
        <dbReference type="ARBA" id="ARBA00022679"/>
    </source>
</evidence>
<dbReference type="PRINTS" id="PR00344">
    <property type="entry name" value="BCTRLSENSOR"/>
</dbReference>
<dbReference type="InterPro" id="IPR036890">
    <property type="entry name" value="HATPase_C_sf"/>
</dbReference>
<dbReference type="SMART" id="SM00388">
    <property type="entry name" value="HisKA"/>
    <property type="match status" value="1"/>
</dbReference>
<feature type="domain" description="Histidine kinase" evidence="9">
    <location>
        <begin position="218"/>
        <end position="436"/>
    </location>
</feature>
<keyword evidence="7" id="KW-0902">Two-component regulatory system</keyword>
<dbReference type="InterPro" id="IPR036097">
    <property type="entry name" value="HisK_dim/P_sf"/>
</dbReference>
<dbReference type="PANTHER" id="PTHR43711:SF31">
    <property type="entry name" value="HISTIDINE KINASE"/>
    <property type="match status" value="1"/>
</dbReference>
<comment type="catalytic activity">
    <reaction evidence="1">
        <text>ATP + protein L-histidine = ADP + protein N-phospho-L-histidine.</text>
        <dbReference type="EC" id="2.7.13.3"/>
    </reaction>
</comment>
<evidence type="ECO:0000313" key="10">
    <source>
        <dbReference type="EMBL" id="ACB49516.1"/>
    </source>
</evidence>
<dbReference type="SUPFAM" id="SSF55874">
    <property type="entry name" value="ATPase domain of HSP90 chaperone/DNA topoisomerase II/histidine kinase"/>
    <property type="match status" value="1"/>
</dbReference>
<dbReference type="AlphaFoldDB" id="B1WZF0"/>
<name>B1WZF0_CROS5</name>
<evidence type="ECO:0000256" key="6">
    <source>
        <dbReference type="ARBA" id="ARBA00022777"/>
    </source>
</evidence>
<proteinExistence type="inferred from homology"/>
<dbReference type="Gene3D" id="3.30.450.40">
    <property type="match status" value="1"/>
</dbReference>
<dbReference type="SMART" id="SM00387">
    <property type="entry name" value="HATPase_c"/>
    <property type="match status" value="1"/>
</dbReference>
<dbReference type="InterPro" id="IPR003594">
    <property type="entry name" value="HATPase_dom"/>
</dbReference>
<evidence type="ECO:0000256" key="2">
    <source>
        <dbReference type="ARBA" id="ARBA00006402"/>
    </source>
</evidence>
<organism evidence="10 11">
    <name type="scientific">Crocosphaera subtropica (strain ATCC 51142 / BH68)</name>
    <name type="common">Cyanothece sp. (strain ATCC 51142)</name>
    <dbReference type="NCBI Taxonomy" id="43989"/>
    <lineage>
        <taxon>Bacteria</taxon>
        <taxon>Bacillati</taxon>
        <taxon>Cyanobacteriota</taxon>
        <taxon>Cyanophyceae</taxon>
        <taxon>Oscillatoriophycideae</taxon>
        <taxon>Chroococcales</taxon>
        <taxon>Aphanothecaceae</taxon>
        <taxon>Crocosphaera</taxon>
        <taxon>Crocosphaera subtropica</taxon>
    </lineage>
</organism>
<dbReference type="InterPro" id="IPR005467">
    <property type="entry name" value="His_kinase_dom"/>
</dbReference>
<protein>
    <recommendedName>
        <fullName evidence="8">Circadian input-output histidine kinase CikA</fullName>
        <ecNumber evidence="3">2.7.13.3</ecNumber>
    </recommendedName>
</protein>
<evidence type="ECO:0000256" key="1">
    <source>
        <dbReference type="ARBA" id="ARBA00000085"/>
    </source>
</evidence>
<dbReference type="STRING" id="43989.cce_0164"/>
<dbReference type="FunFam" id="3.30.565.10:FF:000010">
    <property type="entry name" value="Sensor histidine kinase RcsC"/>
    <property type="match status" value="1"/>
</dbReference>
<evidence type="ECO:0000259" key="9">
    <source>
        <dbReference type="PROSITE" id="PS50109"/>
    </source>
</evidence>
<keyword evidence="5" id="KW-0808">Transferase</keyword>
<dbReference type="HOGENOM" id="CLU_000445_114_83_3"/>
<evidence type="ECO:0000313" key="11">
    <source>
        <dbReference type="Proteomes" id="UP000001203"/>
    </source>
</evidence>